<dbReference type="EMBL" id="JAGJCB010000007">
    <property type="protein sequence ID" value="MBP0904063.1"/>
    <property type="molecule type" value="Genomic_DNA"/>
</dbReference>
<name>A0ABS4BUK4_9FLAO</name>
<dbReference type="SUPFAM" id="SSF141072">
    <property type="entry name" value="CalX-like"/>
    <property type="match status" value="1"/>
</dbReference>
<organism evidence="2 3">
    <name type="scientific">Mariniflexile gromovii</name>
    <dbReference type="NCBI Taxonomy" id="362523"/>
    <lineage>
        <taxon>Bacteria</taxon>
        <taxon>Pseudomonadati</taxon>
        <taxon>Bacteroidota</taxon>
        <taxon>Flavobacteriia</taxon>
        <taxon>Flavobacteriales</taxon>
        <taxon>Flavobacteriaceae</taxon>
        <taxon>Mariniflexile</taxon>
    </lineage>
</organism>
<keyword evidence="3" id="KW-1185">Reference proteome</keyword>
<dbReference type="InterPro" id="IPR038081">
    <property type="entry name" value="CalX-like_sf"/>
</dbReference>
<accession>A0ABS4BUK4</accession>
<dbReference type="InterPro" id="IPR043744">
    <property type="entry name" value="DUF5689"/>
</dbReference>
<reference evidence="2 3" key="1">
    <citation type="submission" date="2021-04" db="EMBL/GenBank/DDBJ databases">
        <title>Mariniflexile gromovii gen. nov., sp. nov., a gliding bacterium isolated from the sea urchin Strongylocentrotus intermedius.</title>
        <authorList>
            <person name="Ko S."/>
            <person name="Le V."/>
            <person name="Ahn C.-Y."/>
            <person name="Oh H.-M."/>
        </authorList>
    </citation>
    <scope>NUCLEOTIDE SEQUENCE [LARGE SCALE GENOMIC DNA]</scope>
    <source>
        <strain evidence="2 3">KCTC 12570</strain>
    </source>
</reference>
<dbReference type="Proteomes" id="UP000670776">
    <property type="component" value="Unassembled WGS sequence"/>
</dbReference>
<sequence>MKTQNFIRLLHYFFLSLILLNCSEDEENYQIDSSKISIANPAYTIEPGMSSTTIHLKLDTKATIDGIISVELSGSALYNTDYTTIPQAVNNEINIKLLPKTKDTSFVVYRSNQNLPTDKKINLKLKNPTTGFSLGNNIVSEVKLTAQMPTGNKLNFDNSAGSVSEGTLAGMVVGLNTTNTVSNGSHARVKLIIPEGIVYGTHFKTEPATVLNEVTLEFNQNAQSTSFKIIPINDNLVLGDYSIGFEIIEVTGGLEIGANKVFTATILENDNATGVINTIAQLRSKFNENQNNWYLPENYLIEGVVTSNGNTADNNSVYIQDATAGILIRFTTSNIFNLGDRIRLNLGSATGTSINGQKAINQVNLNGFAKYSENVFVEAETITMAQFRSGNYEGKKVKIENVYFLNADNKETFYGQKIIRHDAYMAAVITYGTASFSHFVIPQGTLSITGIAGDWGALLPQKYSHDINY</sequence>
<evidence type="ECO:0000313" key="2">
    <source>
        <dbReference type="EMBL" id="MBP0904063.1"/>
    </source>
</evidence>
<feature type="domain" description="DUF5689" evidence="1">
    <location>
        <begin position="278"/>
        <end position="452"/>
    </location>
</feature>
<dbReference type="RefSeq" id="WP_209654961.1">
    <property type="nucleotide sequence ID" value="NZ_JAGJCB010000007.1"/>
</dbReference>
<evidence type="ECO:0000259" key="1">
    <source>
        <dbReference type="Pfam" id="PF18942"/>
    </source>
</evidence>
<dbReference type="Pfam" id="PF18942">
    <property type="entry name" value="DUF5689"/>
    <property type="match status" value="1"/>
</dbReference>
<evidence type="ECO:0000313" key="3">
    <source>
        <dbReference type="Proteomes" id="UP000670776"/>
    </source>
</evidence>
<protein>
    <recommendedName>
        <fullName evidence="1">DUF5689 domain-containing protein</fullName>
    </recommendedName>
</protein>
<dbReference type="Gene3D" id="2.60.40.2030">
    <property type="match status" value="1"/>
</dbReference>
<gene>
    <name evidence="2" type="ORF">J8H85_09500</name>
</gene>
<comment type="caution">
    <text evidence="2">The sequence shown here is derived from an EMBL/GenBank/DDBJ whole genome shotgun (WGS) entry which is preliminary data.</text>
</comment>
<proteinExistence type="predicted"/>